<evidence type="ECO:0000256" key="1">
    <source>
        <dbReference type="SAM" id="SignalP"/>
    </source>
</evidence>
<feature type="signal peptide" evidence="1">
    <location>
        <begin position="1"/>
        <end position="26"/>
    </location>
</feature>
<accession>A0A1I4QWW9</accession>
<evidence type="ECO:0008006" key="4">
    <source>
        <dbReference type="Google" id="ProtNLM"/>
    </source>
</evidence>
<feature type="chain" id="PRO_5011687755" description="Thioredoxin-like domain-containing protein" evidence="1">
    <location>
        <begin position="27"/>
        <end position="126"/>
    </location>
</feature>
<dbReference type="AlphaFoldDB" id="A0A1I4QWW9"/>
<gene>
    <name evidence="2" type="ORF">SAMN04488042_107163</name>
</gene>
<dbReference type="STRING" id="254406.SAMN04488042_107163"/>
<keyword evidence="3" id="KW-1185">Reference proteome</keyword>
<dbReference type="EMBL" id="FOTQ01000007">
    <property type="protein sequence ID" value="SFM44548.1"/>
    <property type="molecule type" value="Genomic_DNA"/>
</dbReference>
<dbReference type="SUPFAM" id="SSF52833">
    <property type="entry name" value="Thioredoxin-like"/>
    <property type="match status" value="1"/>
</dbReference>
<dbReference type="InterPro" id="IPR036249">
    <property type="entry name" value="Thioredoxin-like_sf"/>
</dbReference>
<proteinExistence type="predicted"/>
<keyword evidence="1" id="KW-0732">Signal</keyword>
<evidence type="ECO:0000313" key="3">
    <source>
        <dbReference type="Proteomes" id="UP000199144"/>
    </source>
</evidence>
<organism evidence="2 3">
    <name type="scientific">Shimia aestuarii</name>
    <dbReference type="NCBI Taxonomy" id="254406"/>
    <lineage>
        <taxon>Bacteria</taxon>
        <taxon>Pseudomonadati</taxon>
        <taxon>Pseudomonadota</taxon>
        <taxon>Alphaproteobacteria</taxon>
        <taxon>Rhodobacterales</taxon>
        <taxon>Roseobacteraceae</taxon>
    </lineage>
</organism>
<evidence type="ECO:0000313" key="2">
    <source>
        <dbReference type="EMBL" id="SFM44548.1"/>
    </source>
</evidence>
<dbReference type="Gene3D" id="3.40.30.10">
    <property type="entry name" value="Glutaredoxin"/>
    <property type="match status" value="1"/>
</dbReference>
<dbReference type="Proteomes" id="UP000199144">
    <property type="component" value="Unassembled WGS sequence"/>
</dbReference>
<reference evidence="2 3" key="1">
    <citation type="submission" date="2016-10" db="EMBL/GenBank/DDBJ databases">
        <authorList>
            <person name="de Groot N.N."/>
        </authorList>
    </citation>
    <scope>NUCLEOTIDE SEQUENCE [LARGE SCALE GENOMIC DNA]</scope>
    <source>
        <strain evidence="2 3">DSM 15283</strain>
    </source>
</reference>
<name>A0A1I4QWW9_9RHOB</name>
<sequence>MKAIMFLRSSLLATAFAAFSTLPAWAVELIIVEQPGCYTCKQWNAEIAPIYPKTEAGQFAPLRREQLREKPDDVTYARRVNFTPTFILVENGTEVARLEGYPGEDFFWWHVETMLTEHAGFKGATR</sequence>
<protein>
    <recommendedName>
        <fullName evidence="4">Thioredoxin-like domain-containing protein</fullName>
    </recommendedName>
</protein>